<dbReference type="RefSeq" id="WP_144004152.1">
    <property type="nucleotide sequence ID" value="NZ_CP040916.1"/>
</dbReference>
<dbReference type="GO" id="GO:0043190">
    <property type="term" value="C:ATP-binding cassette (ABC) transporter complex"/>
    <property type="evidence" value="ECO:0007669"/>
    <property type="project" value="InterPro"/>
</dbReference>
<keyword evidence="4 6" id="KW-0472">Membrane</keyword>
<dbReference type="EMBL" id="CP040916">
    <property type="protein sequence ID" value="QDQ12293.1"/>
    <property type="molecule type" value="Genomic_DNA"/>
</dbReference>
<dbReference type="PANTHER" id="PTHR43229:SF2">
    <property type="entry name" value="NODULATION PROTEIN J"/>
    <property type="match status" value="1"/>
</dbReference>
<comment type="similarity">
    <text evidence="6">Belongs to the ABC-2 integral membrane protein family.</text>
</comment>
<dbReference type="Pfam" id="PF01061">
    <property type="entry name" value="ABC2_membrane"/>
    <property type="match status" value="1"/>
</dbReference>
<evidence type="ECO:0000313" key="8">
    <source>
        <dbReference type="EMBL" id="QDQ12293.1"/>
    </source>
</evidence>
<dbReference type="InterPro" id="IPR051784">
    <property type="entry name" value="Nod_factor_ABC_transporter"/>
</dbReference>
<dbReference type="InterPro" id="IPR013525">
    <property type="entry name" value="ABC2_TM"/>
</dbReference>
<feature type="transmembrane region" description="Helical" evidence="6">
    <location>
        <begin position="152"/>
        <end position="174"/>
    </location>
</feature>
<name>A0A516R9G4_STRST</name>
<evidence type="ECO:0000256" key="6">
    <source>
        <dbReference type="RuleBase" id="RU361157"/>
    </source>
</evidence>
<dbReference type="GO" id="GO:0140359">
    <property type="term" value="F:ABC-type transporter activity"/>
    <property type="evidence" value="ECO:0007669"/>
    <property type="project" value="InterPro"/>
</dbReference>
<organism evidence="8 9">
    <name type="scientific">Streptomyces spectabilis</name>
    <dbReference type="NCBI Taxonomy" id="68270"/>
    <lineage>
        <taxon>Bacteria</taxon>
        <taxon>Bacillati</taxon>
        <taxon>Actinomycetota</taxon>
        <taxon>Actinomycetes</taxon>
        <taxon>Kitasatosporales</taxon>
        <taxon>Streptomycetaceae</taxon>
        <taxon>Streptomyces</taxon>
    </lineage>
</organism>
<dbReference type="Proteomes" id="UP000316806">
    <property type="component" value="Chromosome"/>
</dbReference>
<gene>
    <name evidence="8" type="ORF">FH965_18320</name>
</gene>
<dbReference type="PIRSF" id="PIRSF006648">
    <property type="entry name" value="DrrB"/>
    <property type="match status" value="1"/>
</dbReference>
<keyword evidence="6" id="KW-0813">Transport</keyword>
<dbReference type="GO" id="GO:0046677">
    <property type="term" value="P:response to antibiotic"/>
    <property type="evidence" value="ECO:0007669"/>
    <property type="project" value="UniProtKB-KW"/>
</dbReference>
<evidence type="ECO:0000256" key="3">
    <source>
        <dbReference type="ARBA" id="ARBA00022989"/>
    </source>
</evidence>
<sequence length="267" mass="28462">MSTTTSYALRDSMTMLRRNLKHAQRYPSLTLSVVVLPVLMLLMFVYVFGAPLGNGIDVPGVGGGGREEYTNYITPGILLMAIATSSIATAVSVCTDMTEGIINRFRTMSISRASVLVGHVLGNVVQTAVSLLLIVCVALAVGFRSNAHVLEWAAVLGLLLFLAFALAWLSAAIGLGSESVETASNAPLPLAFLPFLGSAVVPPDSMPEGIRWFAEYQPFTPITETVRGLLLGTGIGNDAWISLAWLTALTVLGYVWAKASFNRVANR</sequence>
<proteinExistence type="inferred from homology"/>
<evidence type="ECO:0000313" key="9">
    <source>
        <dbReference type="Proteomes" id="UP000316806"/>
    </source>
</evidence>
<feature type="transmembrane region" description="Helical" evidence="6">
    <location>
        <begin position="115"/>
        <end position="140"/>
    </location>
</feature>
<protein>
    <recommendedName>
        <fullName evidence="6">Transport permease protein</fullName>
    </recommendedName>
</protein>
<keyword evidence="2 6" id="KW-0812">Transmembrane</keyword>
<accession>A0A516R9G4</accession>
<dbReference type="AlphaFoldDB" id="A0A516R9G4"/>
<evidence type="ECO:0000256" key="1">
    <source>
        <dbReference type="ARBA" id="ARBA00004141"/>
    </source>
</evidence>
<keyword evidence="6" id="KW-1003">Cell membrane</keyword>
<evidence type="ECO:0000259" key="7">
    <source>
        <dbReference type="PROSITE" id="PS51012"/>
    </source>
</evidence>
<dbReference type="PROSITE" id="PS51012">
    <property type="entry name" value="ABC_TM2"/>
    <property type="match status" value="1"/>
</dbReference>
<evidence type="ECO:0000256" key="5">
    <source>
        <dbReference type="ARBA" id="ARBA00023251"/>
    </source>
</evidence>
<dbReference type="PANTHER" id="PTHR43229">
    <property type="entry name" value="NODULATION PROTEIN J"/>
    <property type="match status" value="1"/>
</dbReference>
<keyword evidence="5" id="KW-0046">Antibiotic resistance</keyword>
<reference evidence="8 9" key="1">
    <citation type="journal article" date="2019" name="J. Ind. Microbiol. Biotechnol.">
        <title>The complete genomic sequence of Streptomyces spectabilis NRRL-2792 and identification of secondary metabolite biosynthetic gene clusters.</title>
        <authorList>
            <person name="Sinha A."/>
            <person name="Phillips-Salemka S."/>
            <person name="Niraula T.A."/>
            <person name="Short K.A."/>
            <person name="Niraula N.P."/>
        </authorList>
    </citation>
    <scope>NUCLEOTIDE SEQUENCE [LARGE SCALE GENOMIC DNA]</scope>
    <source>
        <strain evidence="8 9">NRRL 2792</strain>
    </source>
</reference>
<evidence type="ECO:0000256" key="2">
    <source>
        <dbReference type="ARBA" id="ARBA00022692"/>
    </source>
</evidence>
<feature type="domain" description="ABC transmembrane type-2" evidence="7">
    <location>
        <begin position="28"/>
        <end position="264"/>
    </location>
</feature>
<feature type="transmembrane region" description="Helical" evidence="6">
    <location>
        <begin position="186"/>
        <end position="203"/>
    </location>
</feature>
<feature type="transmembrane region" description="Helical" evidence="6">
    <location>
        <begin position="239"/>
        <end position="257"/>
    </location>
</feature>
<comment type="subcellular location">
    <subcellularLocation>
        <location evidence="6">Cell membrane</location>
        <topology evidence="6">Multi-pass membrane protein</topology>
    </subcellularLocation>
    <subcellularLocation>
        <location evidence="1">Membrane</location>
        <topology evidence="1">Multi-pass membrane protein</topology>
    </subcellularLocation>
</comment>
<feature type="transmembrane region" description="Helical" evidence="6">
    <location>
        <begin position="72"/>
        <end position="94"/>
    </location>
</feature>
<dbReference type="InterPro" id="IPR000412">
    <property type="entry name" value="ABC_2_transport"/>
</dbReference>
<keyword evidence="3 6" id="KW-1133">Transmembrane helix</keyword>
<dbReference type="InterPro" id="IPR047817">
    <property type="entry name" value="ABC2_TM_bact-type"/>
</dbReference>
<feature type="transmembrane region" description="Helical" evidence="6">
    <location>
        <begin position="26"/>
        <end position="52"/>
    </location>
</feature>
<evidence type="ECO:0000256" key="4">
    <source>
        <dbReference type="ARBA" id="ARBA00023136"/>
    </source>
</evidence>